<dbReference type="EMBL" id="GBRH01197925">
    <property type="protein sequence ID" value="JAD99970.1"/>
    <property type="molecule type" value="Transcribed_RNA"/>
</dbReference>
<organism evidence="1">
    <name type="scientific">Arundo donax</name>
    <name type="common">Giant reed</name>
    <name type="synonym">Donax arundinaceus</name>
    <dbReference type="NCBI Taxonomy" id="35708"/>
    <lineage>
        <taxon>Eukaryota</taxon>
        <taxon>Viridiplantae</taxon>
        <taxon>Streptophyta</taxon>
        <taxon>Embryophyta</taxon>
        <taxon>Tracheophyta</taxon>
        <taxon>Spermatophyta</taxon>
        <taxon>Magnoliopsida</taxon>
        <taxon>Liliopsida</taxon>
        <taxon>Poales</taxon>
        <taxon>Poaceae</taxon>
        <taxon>PACMAD clade</taxon>
        <taxon>Arundinoideae</taxon>
        <taxon>Arundineae</taxon>
        <taxon>Arundo</taxon>
    </lineage>
</organism>
<accession>A0A0A9EQ07</accession>
<proteinExistence type="predicted"/>
<protein>
    <submittedName>
        <fullName evidence="1">Uncharacterized protein</fullName>
    </submittedName>
</protein>
<name>A0A0A9EQ07_ARUDO</name>
<sequence>MLTLRLSMLLRL</sequence>
<evidence type="ECO:0000313" key="1">
    <source>
        <dbReference type="EMBL" id="JAD99970.1"/>
    </source>
</evidence>
<reference evidence="1" key="2">
    <citation type="journal article" date="2015" name="Data Brief">
        <title>Shoot transcriptome of the giant reed, Arundo donax.</title>
        <authorList>
            <person name="Barrero R.A."/>
            <person name="Guerrero F.D."/>
            <person name="Moolhuijzen P."/>
            <person name="Goolsby J.A."/>
            <person name="Tidwell J."/>
            <person name="Bellgard S.E."/>
            <person name="Bellgard M.I."/>
        </authorList>
    </citation>
    <scope>NUCLEOTIDE SEQUENCE</scope>
    <source>
        <tissue evidence="1">Shoot tissue taken approximately 20 cm above the soil surface</tissue>
    </source>
</reference>
<reference evidence="1" key="1">
    <citation type="submission" date="2014-09" db="EMBL/GenBank/DDBJ databases">
        <authorList>
            <person name="Magalhaes I.L.F."/>
            <person name="Oliveira U."/>
            <person name="Santos F.R."/>
            <person name="Vidigal T.H.D.A."/>
            <person name="Brescovit A.D."/>
            <person name="Santos A.J."/>
        </authorList>
    </citation>
    <scope>NUCLEOTIDE SEQUENCE</scope>
    <source>
        <tissue evidence="1">Shoot tissue taken approximately 20 cm above the soil surface</tissue>
    </source>
</reference>